<proteinExistence type="predicted"/>
<evidence type="ECO:0000313" key="2">
    <source>
        <dbReference type="EMBL" id="PRT56917.1"/>
    </source>
</evidence>
<protein>
    <submittedName>
        <fullName evidence="2">Uncharacterized protein</fullName>
    </submittedName>
</protein>
<gene>
    <name evidence="2" type="ORF">B9G98_04537</name>
</gene>
<dbReference type="Proteomes" id="UP000238350">
    <property type="component" value="Unassembled WGS sequence"/>
</dbReference>
<keyword evidence="1" id="KW-0812">Transmembrane</keyword>
<keyword evidence="1" id="KW-0472">Membrane</keyword>
<keyword evidence="1" id="KW-1133">Transmembrane helix</keyword>
<feature type="transmembrane region" description="Helical" evidence="1">
    <location>
        <begin position="20"/>
        <end position="38"/>
    </location>
</feature>
<dbReference type="EMBL" id="NDIQ01000022">
    <property type="protein sequence ID" value="PRT56917.1"/>
    <property type="molecule type" value="Genomic_DNA"/>
</dbReference>
<feature type="transmembrane region" description="Helical" evidence="1">
    <location>
        <begin position="50"/>
        <end position="67"/>
    </location>
</feature>
<accession>A0A2T0FPN0</accession>
<dbReference type="OrthoDB" id="2141050at2759"/>
<dbReference type="AlphaFoldDB" id="A0A2T0FPN0"/>
<comment type="caution">
    <text evidence="2">The sequence shown here is derived from an EMBL/GenBank/DDBJ whole genome shotgun (WGS) entry which is preliminary data.</text>
</comment>
<name>A0A2T0FPN0_9ASCO</name>
<organism evidence="2 3">
    <name type="scientific">Wickerhamiella sorbophila</name>
    <dbReference type="NCBI Taxonomy" id="45607"/>
    <lineage>
        <taxon>Eukaryota</taxon>
        <taxon>Fungi</taxon>
        <taxon>Dikarya</taxon>
        <taxon>Ascomycota</taxon>
        <taxon>Saccharomycotina</taxon>
        <taxon>Dipodascomycetes</taxon>
        <taxon>Dipodascales</taxon>
        <taxon>Trichomonascaceae</taxon>
        <taxon>Wickerhamiella</taxon>
    </lineage>
</organism>
<sequence>MKWPSSLQRRPHQSSNQSMAILDLASWAVFGAAVQGLAQGIRQKPLNYKPIGYVYSATLFVAVGLALDQVRARQRSFLDRRVAVLAQERAARGVDFARQE</sequence>
<dbReference type="RefSeq" id="XP_024666862.1">
    <property type="nucleotide sequence ID" value="XM_024811094.1"/>
</dbReference>
<keyword evidence="3" id="KW-1185">Reference proteome</keyword>
<evidence type="ECO:0000256" key="1">
    <source>
        <dbReference type="SAM" id="Phobius"/>
    </source>
</evidence>
<evidence type="ECO:0000313" key="3">
    <source>
        <dbReference type="Proteomes" id="UP000238350"/>
    </source>
</evidence>
<reference evidence="2 3" key="1">
    <citation type="submission" date="2017-04" db="EMBL/GenBank/DDBJ databases">
        <title>Genome sequencing of [Candida] sorbophila.</title>
        <authorList>
            <person name="Ahn J.O."/>
        </authorList>
    </citation>
    <scope>NUCLEOTIDE SEQUENCE [LARGE SCALE GENOMIC DNA]</scope>
    <source>
        <strain evidence="2 3">DS02</strain>
    </source>
</reference>
<dbReference type="GeneID" id="36518285"/>